<dbReference type="HOGENOM" id="CLU_2204079_0_0_2"/>
<evidence type="ECO:0000256" key="1">
    <source>
        <dbReference type="SAM" id="Phobius"/>
    </source>
</evidence>
<accession>U1NJU4</accession>
<keyword evidence="1" id="KW-1133">Transmembrane helix</keyword>
<organism evidence="2 3">
    <name type="scientific">Haloquadratum walsbyi J07HQW2</name>
    <dbReference type="NCBI Taxonomy" id="1238425"/>
    <lineage>
        <taxon>Archaea</taxon>
        <taxon>Methanobacteriati</taxon>
        <taxon>Methanobacteriota</taxon>
        <taxon>Stenosarchaea group</taxon>
        <taxon>Halobacteria</taxon>
        <taxon>Halobacteriales</taxon>
        <taxon>Haloferacaceae</taxon>
        <taxon>Haloquadratum</taxon>
    </lineage>
</organism>
<feature type="transmembrane region" description="Helical" evidence="1">
    <location>
        <begin position="12"/>
        <end position="38"/>
    </location>
</feature>
<dbReference type="EMBL" id="KE356561">
    <property type="protein sequence ID" value="ERG97228.1"/>
    <property type="molecule type" value="Genomic_DNA"/>
</dbReference>
<name>U1NJU4_9EURY</name>
<dbReference type="AlphaFoldDB" id="U1NJU4"/>
<protein>
    <submittedName>
        <fullName evidence="2">Uncharacterized protein</fullName>
    </submittedName>
</protein>
<gene>
    <name evidence="2" type="ORF">J07HQW2_03714</name>
</gene>
<sequence>MYLQLENGGCPTIRVHLSVLILVLYLESAPPFCLIPVIRLPLTHLTAITVVPYTLFGIALSRFCISFSCARFITTFFDFRVCLPACAQIYVSYANEMFECGYNDSIT</sequence>
<keyword evidence="1" id="KW-0472">Membrane</keyword>
<reference evidence="2 3" key="1">
    <citation type="journal article" date="2013" name="PLoS ONE">
        <title>Assembly-driven community genomics of a hypersaline microbial ecosystem.</title>
        <authorList>
            <person name="Podell S."/>
            <person name="Ugalde J.A."/>
            <person name="Narasingarao P."/>
            <person name="Banfield J.F."/>
            <person name="Heidelberg K.B."/>
            <person name="Allen E.E."/>
        </authorList>
    </citation>
    <scope>NUCLEOTIDE SEQUENCE [LARGE SCALE GENOMIC DNA]</scope>
    <source>
        <strain evidence="3">J07HQW2</strain>
    </source>
</reference>
<keyword evidence="1" id="KW-0812">Transmembrane</keyword>
<evidence type="ECO:0000313" key="3">
    <source>
        <dbReference type="Proteomes" id="UP000030710"/>
    </source>
</evidence>
<proteinExistence type="predicted"/>
<feature type="transmembrane region" description="Helical" evidence="1">
    <location>
        <begin position="50"/>
        <end position="70"/>
    </location>
</feature>
<evidence type="ECO:0000313" key="2">
    <source>
        <dbReference type="EMBL" id="ERG97228.1"/>
    </source>
</evidence>
<dbReference type="Proteomes" id="UP000030710">
    <property type="component" value="Unassembled WGS sequence"/>
</dbReference>